<dbReference type="Gene3D" id="2.40.30.10">
    <property type="entry name" value="Translation factors"/>
    <property type="match status" value="1"/>
</dbReference>
<dbReference type="InterPro" id="IPR012165">
    <property type="entry name" value="Cyt_c3_hydrogenase_gsu"/>
</dbReference>
<protein>
    <recommendedName>
        <fullName evidence="1">FAD-binding FR-type domain-containing protein</fullName>
    </recommendedName>
</protein>
<dbReference type="PANTHER" id="PTHR43513:SF1">
    <property type="entry name" value="ANAEROBIC SULFITE REDUCTASE SUBUNIT B"/>
    <property type="match status" value="1"/>
</dbReference>
<dbReference type="InterPro" id="IPR017927">
    <property type="entry name" value="FAD-bd_FR_type"/>
</dbReference>
<dbReference type="GO" id="GO:0051537">
    <property type="term" value="F:2 iron, 2 sulfur cluster binding"/>
    <property type="evidence" value="ECO:0007669"/>
    <property type="project" value="InterPro"/>
</dbReference>
<accession>X1F1Q8</accession>
<dbReference type="Pfam" id="PF10418">
    <property type="entry name" value="DHODB_Fe-S_bind"/>
    <property type="match status" value="1"/>
</dbReference>
<feature type="domain" description="FAD-binding FR-type" evidence="1">
    <location>
        <begin position="1"/>
        <end position="68"/>
    </location>
</feature>
<dbReference type="PRINTS" id="PR00371">
    <property type="entry name" value="FPNCR"/>
</dbReference>
<dbReference type="PANTHER" id="PTHR43513">
    <property type="entry name" value="DIHYDROOROTATE DEHYDROGENASE B (NAD(+)), ELECTRON TRANSFER SUBUNIT"/>
    <property type="match status" value="1"/>
</dbReference>
<evidence type="ECO:0000259" key="1">
    <source>
        <dbReference type="PROSITE" id="PS51384"/>
    </source>
</evidence>
<dbReference type="GO" id="GO:0050660">
    <property type="term" value="F:flavin adenine dinucleotide binding"/>
    <property type="evidence" value="ECO:0007669"/>
    <property type="project" value="InterPro"/>
</dbReference>
<dbReference type="CDD" id="cd06221">
    <property type="entry name" value="sulfite_reductase_like"/>
    <property type="match status" value="1"/>
</dbReference>
<dbReference type="SUPFAM" id="SSF63380">
    <property type="entry name" value="Riboflavin synthase domain-like"/>
    <property type="match status" value="1"/>
</dbReference>
<dbReference type="InterPro" id="IPR001433">
    <property type="entry name" value="OxRdtase_FAD/NAD-bd"/>
</dbReference>
<dbReference type="InterPro" id="IPR019480">
    <property type="entry name" value="Dihydroorotate_DH_Fe-S-bd"/>
</dbReference>
<evidence type="ECO:0000313" key="2">
    <source>
        <dbReference type="EMBL" id="GAH23324.1"/>
    </source>
</evidence>
<dbReference type="InterPro" id="IPR039261">
    <property type="entry name" value="FNR_nucleotide-bd"/>
</dbReference>
<dbReference type="EMBL" id="BARU01004739">
    <property type="protein sequence ID" value="GAH23324.1"/>
    <property type="molecule type" value="Genomic_DNA"/>
</dbReference>
<organism evidence="2">
    <name type="scientific">marine sediment metagenome</name>
    <dbReference type="NCBI Taxonomy" id="412755"/>
    <lineage>
        <taxon>unclassified sequences</taxon>
        <taxon>metagenomes</taxon>
        <taxon>ecological metagenomes</taxon>
    </lineage>
</organism>
<dbReference type="PIRSF" id="PIRSF006816">
    <property type="entry name" value="Cyc3_hyd_g"/>
    <property type="match status" value="1"/>
</dbReference>
<dbReference type="GO" id="GO:0016491">
    <property type="term" value="F:oxidoreductase activity"/>
    <property type="evidence" value="ECO:0007669"/>
    <property type="project" value="InterPro"/>
</dbReference>
<dbReference type="GO" id="GO:0006221">
    <property type="term" value="P:pyrimidine nucleotide biosynthetic process"/>
    <property type="evidence" value="ECO:0007669"/>
    <property type="project" value="InterPro"/>
</dbReference>
<dbReference type="PRINTS" id="PR00410">
    <property type="entry name" value="PHEHYDRXLASE"/>
</dbReference>
<dbReference type="Gene3D" id="3.40.50.80">
    <property type="entry name" value="Nucleotide-binding domain of ferredoxin-NADP reductase (FNR) module"/>
    <property type="match status" value="1"/>
</dbReference>
<dbReference type="InterPro" id="IPR050353">
    <property type="entry name" value="PyrK_electron_transfer"/>
</dbReference>
<sequence length="231" mass="25986">FTYRPGQFVELSLIGTGEAPISISSSPTRPEVIDLCVRKIGRVTEALFRLPLNSLVGLRGPYGNGFPVAEMEKNNLLIIAGGLGMAPLRSLLWYALDNRSKFKEIILMFGAKISEEMLFKYELLSLLDRTDMKCLLTVDKDEEGIWPAQVGVVTKLFDAVEVDPEITYAAVCGPPIMYKFVLRKLLERNFPKDRILMSLERRMKCGVGKCGHCSIGYKYTCIDGPIFTYWD</sequence>
<gene>
    <name evidence="2" type="ORF">S03H2_09362</name>
</gene>
<comment type="caution">
    <text evidence="2">The sequence shown here is derived from an EMBL/GenBank/DDBJ whole genome shotgun (WGS) entry which is preliminary data.</text>
</comment>
<dbReference type="InterPro" id="IPR001709">
    <property type="entry name" value="Flavoprot_Pyr_Nucl_cyt_Rdtase"/>
</dbReference>
<dbReference type="InterPro" id="IPR017938">
    <property type="entry name" value="Riboflavin_synthase-like_b-brl"/>
</dbReference>
<proteinExistence type="predicted"/>
<dbReference type="PROSITE" id="PS51384">
    <property type="entry name" value="FAD_FR"/>
    <property type="match status" value="1"/>
</dbReference>
<dbReference type="AlphaFoldDB" id="X1F1Q8"/>
<dbReference type="SUPFAM" id="SSF52343">
    <property type="entry name" value="Ferredoxin reductase-like, C-terminal NADP-linked domain"/>
    <property type="match status" value="1"/>
</dbReference>
<reference evidence="2" key="1">
    <citation type="journal article" date="2014" name="Front. Microbiol.">
        <title>High frequency of phylogenetically diverse reductive dehalogenase-homologous genes in deep subseafloor sedimentary metagenomes.</title>
        <authorList>
            <person name="Kawai M."/>
            <person name="Futagami T."/>
            <person name="Toyoda A."/>
            <person name="Takaki Y."/>
            <person name="Nishi S."/>
            <person name="Hori S."/>
            <person name="Arai W."/>
            <person name="Tsubouchi T."/>
            <person name="Morono Y."/>
            <person name="Uchiyama I."/>
            <person name="Ito T."/>
            <person name="Fujiyama A."/>
            <person name="Inagaki F."/>
            <person name="Takami H."/>
        </authorList>
    </citation>
    <scope>NUCLEOTIDE SEQUENCE</scope>
    <source>
        <strain evidence="2">Expedition CK06-06</strain>
    </source>
</reference>
<name>X1F1Q8_9ZZZZ</name>
<dbReference type="Pfam" id="PF00175">
    <property type="entry name" value="NAD_binding_1"/>
    <property type="match status" value="1"/>
</dbReference>
<feature type="non-terminal residue" evidence="2">
    <location>
        <position position="231"/>
    </location>
</feature>
<feature type="non-terminal residue" evidence="2">
    <location>
        <position position="1"/>
    </location>
</feature>